<dbReference type="AlphaFoldDB" id="A0A061RNC8"/>
<reference evidence="1" key="1">
    <citation type="submission" date="2014-05" db="EMBL/GenBank/DDBJ databases">
        <title>The transcriptome of the halophilic microalga Tetraselmis sp. GSL018 isolated from the Great Salt Lake, Utah.</title>
        <authorList>
            <person name="Jinkerson R.E."/>
            <person name="D'Adamo S."/>
            <person name="Posewitz M.C."/>
        </authorList>
    </citation>
    <scope>NUCLEOTIDE SEQUENCE</scope>
    <source>
        <strain evidence="1">GSL018</strain>
    </source>
</reference>
<name>A0A061RNC8_9CHLO</name>
<accession>A0A061RNC8</accession>
<gene>
    <name evidence="1" type="ORF">TSPGSL018_395</name>
</gene>
<sequence length="30" mass="3616">LVGLRRVRRTQFLPNDLKDKMHGKTGLRYF</sequence>
<dbReference type="EMBL" id="GBEZ01013888">
    <property type="protein sequence ID" value="JAC72140.1"/>
    <property type="molecule type" value="Transcribed_RNA"/>
</dbReference>
<feature type="non-terminal residue" evidence="1">
    <location>
        <position position="1"/>
    </location>
</feature>
<proteinExistence type="predicted"/>
<organism evidence="1">
    <name type="scientific">Tetraselmis sp. GSL018</name>
    <dbReference type="NCBI Taxonomy" id="582737"/>
    <lineage>
        <taxon>Eukaryota</taxon>
        <taxon>Viridiplantae</taxon>
        <taxon>Chlorophyta</taxon>
        <taxon>core chlorophytes</taxon>
        <taxon>Chlorodendrophyceae</taxon>
        <taxon>Chlorodendrales</taxon>
        <taxon>Chlorodendraceae</taxon>
        <taxon>Tetraselmis</taxon>
    </lineage>
</organism>
<evidence type="ECO:0000313" key="1">
    <source>
        <dbReference type="EMBL" id="JAC72140.1"/>
    </source>
</evidence>
<protein>
    <submittedName>
        <fullName evidence="1">Uncharacterized protein</fullName>
    </submittedName>
</protein>